<sequence length="219" mass="25392">MDLEYLKKYGKIIGVDEAGRGPLAGPVVIGSVLVENEKQLKLLEKISNDSKKMTEKNRNDAYKIIVENFKYSIEIATPEEIDLYNIFSATTLGIKRVLKDYNIENKYIIIDGKNFKLNIENYECIVKGDSKSKIIGAASILAKVYRDRIMVELGEKYPEYNFQKHKGYPTKEHIENIKKYGIKNFYRITFNPIKTLLLKNEIKYNKDDFNSMRLMKIGL</sequence>
<keyword evidence="12 14" id="KW-0378">Hydrolase</keyword>
<dbReference type="Gene3D" id="3.30.420.10">
    <property type="entry name" value="Ribonuclease H-like superfamily/Ribonuclease H"/>
    <property type="match status" value="1"/>
</dbReference>
<keyword evidence="8 14" id="KW-0963">Cytoplasm</keyword>
<dbReference type="EMBL" id="CP069362">
    <property type="protein sequence ID" value="WGS64451.1"/>
    <property type="molecule type" value="Genomic_DNA"/>
</dbReference>
<evidence type="ECO:0000256" key="10">
    <source>
        <dbReference type="ARBA" id="ARBA00022723"/>
    </source>
</evidence>
<evidence type="ECO:0000256" key="7">
    <source>
        <dbReference type="ARBA" id="ARBA00019179"/>
    </source>
</evidence>
<gene>
    <name evidence="14" type="primary">rnhB</name>
    <name evidence="18" type="ORF">JRV97_08720</name>
</gene>
<evidence type="ECO:0000256" key="8">
    <source>
        <dbReference type="ARBA" id="ARBA00022490"/>
    </source>
</evidence>
<dbReference type="PANTHER" id="PTHR10954:SF18">
    <property type="entry name" value="RIBONUCLEASE HII"/>
    <property type="match status" value="1"/>
</dbReference>
<name>A0ABY8PPD5_9BACT</name>
<feature type="domain" description="RNase H type-2" evidence="17">
    <location>
        <begin position="10"/>
        <end position="202"/>
    </location>
</feature>
<accession>A0ABY8PPD5</accession>
<evidence type="ECO:0000256" key="4">
    <source>
        <dbReference type="ARBA" id="ARBA00004496"/>
    </source>
</evidence>
<keyword evidence="9 14" id="KW-0540">Nuclease</keyword>
<evidence type="ECO:0000256" key="5">
    <source>
        <dbReference type="ARBA" id="ARBA00007383"/>
    </source>
</evidence>
<comment type="cofactor">
    <cofactor evidence="14 15">
        <name>Mn(2+)</name>
        <dbReference type="ChEBI" id="CHEBI:29035"/>
    </cofactor>
    <cofactor evidence="14 15">
        <name>Mg(2+)</name>
        <dbReference type="ChEBI" id="CHEBI:18420"/>
    </cofactor>
    <text evidence="14 15">Manganese or magnesium. Binds 1 divalent metal ion per monomer in the absence of substrate. May bind a second metal ion after substrate binding.</text>
</comment>
<evidence type="ECO:0000256" key="12">
    <source>
        <dbReference type="ARBA" id="ARBA00022801"/>
    </source>
</evidence>
<dbReference type="SUPFAM" id="SSF53098">
    <property type="entry name" value="Ribonuclease H-like"/>
    <property type="match status" value="1"/>
</dbReference>
<keyword evidence="13 14" id="KW-0464">Manganese</keyword>
<feature type="binding site" evidence="14 15">
    <location>
        <position position="17"/>
    </location>
    <ligand>
        <name>a divalent metal cation</name>
        <dbReference type="ChEBI" id="CHEBI:60240"/>
    </ligand>
</feature>
<keyword evidence="10 14" id="KW-0479">Metal-binding</keyword>
<protein>
    <recommendedName>
        <fullName evidence="7 14">Ribonuclease HII</fullName>
        <shortName evidence="14">RNase HII</shortName>
        <ecNumber evidence="6 14">3.1.26.4</ecNumber>
    </recommendedName>
</protein>
<dbReference type="InterPro" id="IPR012337">
    <property type="entry name" value="RNaseH-like_sf"/>
</dbReference>
<evidence type="ECO:0000256" key="13">
    <source>
        <dbReference type="ARBA" id="ARBA00023211"/>
    </source>
</evidence>
<feature type="binding site" evidence="14 15">
    <location>
        <position position="16"/>
    </location>
    <ligand>
        <name>a divalent metal cation</name>
        <dbReference type="ChEBI" id="CHEBI:60240"/>
    </ligand>
</feature>
<dbReference type="GO" id="GO:0004523">
    <property type="term" value="F:RNA-DNA hybrid ribonuclease activity"/>
    <property type="evidence" value="ECO:0007669"/>
    <property type="project" value="UniProtKB-EC"/>
</dbReference>
<reference evidence="18 19" key="1">
    <citation type="submission" date="2021-02" db="EMBL/GenBank/DDBJ databases">
        <title>Characterization of Marinitoga sp. nov. str. BP5-C20A.</title>
        <authorList>
            <person name="Erauso G."/>
            <person name="Postec A."/>
        </authorList>
    </citation>
    <scope>NUCLEOTIDE SEQUENCE [LARGE SCALE GENOMIC DNA]</scope>
    <source>
        <strain evidence="18 19">BP5-C20A</strain>
    </source>
</reference>
<evidence type="ECO:0000256" key="1">
    <source>
        <dbReference type="ARBA" id="ARBA00000077"/>
    </source>
</evidence>
<evidence type="ECO:0000256" key="14">
    <source>
        <dbReference type="HAMAP-Rule" id="MF_00052"/>
    </source>
</evidence>
<comment type="similarity">
    <text evidence="5 14 16">Belongs to the RNase HII family.</text>
</comment>
<evidence type="ECO:0000256" key="15">
    <source>
        <dbReference type="PROSITE-ProRule" id="PRU01319"/>
    </source>
</evidence>
<proteinExistence type="inferred from homology"/>
<comment type="catalytic activity">
    <reaction evidence="1 14 15 16">
        <text>Endonucleolytic cleavage to 5'-phosphomonoester.</text>
        <dbReference type="EC" id="3.1.26.4"/>
    </reaction>
</comment>
<comment type="function">
    <text evidence="3 14 16">Endonuclease that specifically degrades the RNA of RNA-DNA hybrids.</text>
</comment>
<evidence type="ECO:0000313" key="18">
    <source>
        <dbReference type="EMBL" id="WGS64451.1"/>
    </source>
</evidence>
<dbReference type="InterPro" id="IPR036397">
    <property type="entry name" value="RNaseH_sf"/>
</dbReference>
<dbReference type="InterPro" id="IPR001352">
    <property type="entry name" value="RNase_HII/HIII"/>
</dbReference>
<dbReference type="Proteomes" id="UP001232493">
    <property type="component" value="Chromosome"/>
</dbReference>
<evidence type="ECO:0000313" key="19">
    <source>
        <dbReference type="Proteomes" id="UP001232493"/>
    </source>
</evidence>
<dbReference type="InterPro" id="IPR024567">
    <property type="entry name" value="RNase_HII/HIII_dom"/>
</dbReference>
<evidence type="ECO:0000256" key="16">
    <source>
        <dbReference type="RuleBase" id="RU003515"/>
    </source>
</evidence>
<evidence type="ECO:0000256" key="9">
    <source>
        <dbReference type="ARBA" id="ARBA00022722"/>
    </source>
</evidence>
<dbReference type="HAMAP" id="MF_00052_B">
    <property type="entry name" value="RNase_HII_B"/>
    <property type="match status" value="1"/>
</dbReference>
<dbReference type="CDD" id="cd07182">
    <property type="entry name" value="RNase_HII_bacteria_HII_like"/>
    <property type="match status" value="1"/>
</dbReference>
<comment type="subcellular location">
    <subcellularLocation>
        <location evidence="4 14">Cytoplasm</location>
    </subcellularLocation>
</comment>
<evidence type="ECO:0000256" key="3">
    <source>
        <dbReference type="ARBA" id="ARBA00004065"/>
    </source>
</evidence>
<evidence type="ECO:0000259" key="17">
    <source>
        <dbReference type="PROSITE" id="PS51975"/>
    </source>
</evidence>
<keyword evidence="11 14" id="KW-0255">Endonuclease</keyword>
<comment type="cofactor">
    <cofactor evidence="2">
        <name>Mg(2+)</name>
        <dbReference type="ChEBI" id="CHEBI:18420"/>
    </cofactor>
</comment>
<dbReference type="PANTHER" id="PTHR10954">
    <property type="entry name" value="RIBONUCLEASE H2 SUBUNIT A"/>
    <property type="match status" value="1"/>
</dbReference>
<keyword evidence="19" id="KW-1185">Reference proteome</keyword>
<dbReference type="EC" id="3.1.26.4" evidence="6 14"/>
<dbReference type="PROSITE" id="PS51975">
    <property type="entry name" value="RNASE_H_2"/>
    <property type="match status" value="1"/>
</dbReference>
<evidence type="ECO:0000256" key="6">
    <source>
        <dbReference type="ARBA" id="ARBA00012180"/>
    </source>
</evidence>
<dbReference type="Pfam" id="PF01351">
    <property type="entry name" value="RNase_HII"/>
    <property type="match status" value="1"/>
</dbReference>
<dbReference type="NCBIfam" id="NF000595">
    <property type="entry name" value="PRK00015.1-3"/>
    <property type="match status" value="1"/>
</dbReference>
<dbReference type="RefSeq" id="WP_280998104.1">
    <property type="nucleotide sequence ID" value="NZ_CP069362.1"/>
</dbReference>
<organism evidence="18 19">
    <name type="scientific">Marinitoga aeolica</name>
    <dbReference type="NCBI Taxonomy" id="2809031"/>
    <lineage>
        <taxon>Bacteria</taxon>
        <taxon>Thermotogati</taxon>
        <taxon>Thermotogota</taxon>
        <taxon>Thermotogae</taxon>
        <taxon>Petrotogales</taxon>
        <taxon>Petrotogaceae</taxon>
        <taxon>Marinitoga</taxon>
    </lineage>
</organism>
<evidence type="ECO:0000256" key="2">
    <source>
        <dbReference type="ARBA" id="ARBA00001946"/>
    </source>
</evidence>
<dbReference type="InterPro" id="IPR022898">
    <property type="entry name" value="RNase_HII"/>
</dbReference>
<feature type="binding site" evidence="14 15">
    <location>
        <position position="111"/>
    </location>
    <ligand>
        <name>a divalent metal cation</name>
        <dbReference type="ChEBI" id="CHEBI:60240"/>
    </ligand>
</feature>
<evidence type="ECO:0000256" key="11">
    <source>
        <dbReference type="ARBA" id="ARBA00022759"/>
    </source>
</evidence>